<protein>
    <submittedName>
        <fullName evidence="2">Uncharacterized protein</fullName>
    </submittedName>
</protein>
<sequence length="124" mass="12950">MSRTGWLFLAFAAVAGAAVAAVPRPPAAAAVRTAVALVPTEDPFPIRRIRGSDSYLPDMLKELEAGPVVRLPRAEFEGRVRAAGRAALVAKQTARVVDATYAAELDGTDLVGTADIDILGARPV</sequence>
<feature type="chain" id="PRO_5027046397" evidence="1">
    <location>
        <begin position="21"/>
        <end position="124"/>
    </location>
</feature>
<accession>A0A6M5YU41</accession>
<proteinExistence type="predicted"/>
<evidence type="ECO:0000256" key="1">
    <source>
        <dbReference type="SAM" id="SignalP"/>
    </source>
</evidence>
<reference evidence="3" key="1">
    <citation type="submission" date="2020-05" db="EMBL/GenBank/DDBJ databases">
        <title>Frigoriglobus tundricola gen. nov., sp. nov., a psychrotolerant cellulolytic planctomycete of the family Gemmataceae with two divergent copies of 16S rRNA gene.</title>
        <authorList>
            <person name="Kulichevskaya I.S."/>
            <person name="Ivanova A.A."/>
            <person name="Naumoff D.G."/>
            <person name="Beletsky A.V."/>
            <person name="Rijpstra W.I.C."/>
            <person name="Sinninghe Damste J.S."/>
            <person name="Mardanov A.V."/>
            <person name="Ravin N.V."/>
            <person name="Dedysh S.N."/>
        </authorList>
    </citation>
    <scope>NUCLEOTIDE SEQUENCE [LARGE SCALE GENOMIC DNA]</scope>
    <source>
        <strain evidence="3">PL17</strain>
    </source>
</reference>
<feature type="signal peptide" evidence="1">
    <location>
        <begin position="1"/>
        <end position="20"/>
    </location>
</feature>
<name>A0A6M5YU41_9BACT</name>
<organism evidence="2 3">
    <name type="scientific">Frigoriglobus tundricola</name>
    <dbReference type="NCBI Taxonomy" id="2774151"/>
    <lineage>
        <taxon>Bacteria</taxon>
        <taxon>Pseudomonadati</taxon>
        <taxon>Planctomycetota</taxon>
        <taxon>Planctomycetia</taxon>
        <taxon>Gemmatales</taxon>
        <taxon>Gemmataceae</taxon>
        <taxon>Frigoriglobus</taxon>
    </lineage>
</organism>
<keyword evidence="1" id="KW-0732">Signal</keyword>
<dbReference type="EMBL" id="CP053452">
    <property type="protein sequence ID" value="QJW97607.1"/>
    <property type="molecule type" value="Genomic_DNA"/>
</dbReference>
<gene>
    <name evidence="2" type="ORF">FTUN_5182</name>
</gene>
<dbReference type="KEGG" id="ftj:FTUN_5182"/>
<keyword evidence="3" id="KW-1185">Reference proteome</keyword>
<dbReference type="RefSeq" id="WP_171472949.1">
    <property type="nucleotide sequence ID" value="NZ_CP053452.2"/>
</dbReference>
<evidence type="ECO:0000313" key="2">
    <source>
        <dbReference type="EMBL" id="QJW97607.1"/>
    </source>
</evidence>
<dbReference type="Proteomes" id="UP000503447">
    <property type="component" value="Chromosome"/>
</dbReference>
<evidence type="ECO:0000313" key="3">
    <source>
        <dbReference type="Proteomes" id="UP000503447"/>
    </source>
</evidence>
<dbReference type="AlphaFoldDB" id="A0A6M5YU41"/>